<dbReference type="EMBL" id="PUHR01000010">
    <property type="protein sequence ID" value="KAG0671604.1"/>
    <property type="molecule type" value="Genomic_DNA"/>
</dbReference>
<evidence type="ECO:0000259" key="4">
    <source>
        <dbReference type="PROSITE" id="PS50192"/>
    </source>
</evidence>
<organism evidence="5 6">
    <name type="scientific">Maudiozyma exigua</name>
    <name type="common">Yeast</name>
    <name type="synonym">Kazachstania exigua</name>
    <dbReference type="NCBI Taxonomy" id="34358"/>
    <lineage>
        <taxon>Eukaryota</taxon>
        <taxon>Fungi</taxon>
        <taxon>Dikarya</taxon>
        <taxon>Ascomycota</taxon>
        <taxon>Saccharomycotina</taxon>
        <taxon>Saccharomycetes</taxon>
        <taxon>Saccharomycetales</taxon>
        <taxon>Saccharomycetaceae</taxon>
        <taxon>Maudiozyma</taxon>
    </lineage>
</organism>
<dbReference type="PROSITE" id="PS50192">
    <property type="entry name" value="T_SNARE"/>
    <property type="match status" value="1"/>
</dbReference>
<dbReference type="PANTHER" id="PTHR12482:SF20">
    <property type="entry name" value="LIPASE YDR444W-RELATED"/>
    <property type="match status" value="1"/>
</dbReference>
<evidence type="ECO:0000313" key="6">
    <source>
        <dbReference type="Proteomes" id="UP000750334"/>
    </source>
</evidence>
<feature type="region of interest" description="Disordered" evidence="3">
    <location>
        <begin position="503"/>
        <end position="534"/>
    </location>
</feature>
<reference evidence="5 6" key="1">
    <citation type="submission" date="2020-11" db="EMBL/GenBank/DDBJ databases">
        <title>Kefir isolates.</title>
        <authorList>
            <person name="Marcisauskas S."/>
            <person name="Kim Y."/>
            <person name="Blasche S."/>
        </authorList>
    </citation>
    <scope>NUCLEOTIDE SEQUENCE [LARGE SCALE GENOMIC DNA]</scope>
    <source>
        <strain evidence="5 6">OG2</strain>
    </source>
</reference>
<evidence type="ECO:0000256" key="3">
    <source>
        <dbReference type="SAM" id="MobiDB-lite"/>
    </source>
</evidence>
<feature type="compositionally biased region" description="Polar residues" evidence="3">
    <location>
        <begin position="458"/>
        <end position="472"/>
    </location>
</feature>
<dbReference type="InterPro" id="IPR029058">
    <property type="entry name" value="AB_hydrolase_fold"/>
</dbReference>
<dbReference type="Gene3D" id="1.20.5.110">
    <property type="match status" value="2"/>
</dbReference>
<feature type="compositionally biased region" description="Low complexity" evidence="3">
    <location>
        <begin position="511"/>
        <end position="529"/>
    </location>
</feature>
<sequence length="943" mass="107864">MPTVMTNEQRQSEQSGEGLLLIHETRHLGVGDISRYRITIDKQKLTDQKIDIDQLFIKIKNNENALLNPVYLTGPYSFYCDIRPYNYNEDKPFKGKEIIPFVENLKPNEKFKSTLLFNENSNIKGTSIYSWTIDIISQLAVLTFPKLKYSIKVGTSKRSTRMRSKKRKVDSVEGIKCEEWDTKSLWNLPPKYPDKPVHLVIITHGIFSNVGCDMLYMKDKIEEKTYPMDDPINPNIIVRGCMDNMGNSARGIHHIGRRVGKYVVKILDELNKTYNVNKISFIGHSLGGPTQSMAVHYAMMKRPDLFHPETGVKPINFIALASPFIGVIGDYPLYISLPLDVGTFGLTGRDLNLRYTPLASKDGLYIDDPKYQNQENPKLILEILPQLPVRKLFERFIHRTAYANIVHDGIVPLRTAALLYLDWSSLSKVKKIQKKEAAKTEAAAKAGTKRSDVDTENTDLPSETSSTPQAARTKSVGEIPKEDMDKKAAVQWAMPQALIHSRKNKKFGRAQVTDVSSDSESETTPPTEQSYEDEKFVAPKEASTMLSALSVLTAPVPSQEYIKDPSSRKDLIVHDRVYHPEDLPEPHYNDRSAISRVLYPNENVNRIQERIARTWQETMDWRKVLVKIQPDSHNNIIVRRRFVNLYGNVAVSHMVEEHFGVEACEKLRSSLSFQKLRRNSTPEHLSNFDSKQRVDPNANNIYRSSPYPIFETNRDDTYSRLNTSDSEQYELKQIQLVKTDSLQSLKNIIKMGLEAESSGANALNMLNCQHDVLNNIDRNVDDINVYNRMANNNISQLKGYKKYYSSPSIQDDMSNAITYDKYYSPGKRKVHAYDINYPYSIDLSPSEDIKEPMSRELQNRIPRYAQHRHKLEFDFSSPVDDIDSSINKALDEISCISHKLRSIARETSYELDCQLYRLSCTEDAIQKVSCKVQRNTGNLDSII</sequence>
<dbReference type="InterPro" id="IPR007751">
    <property type="entry name" value="DUF676_lipase-like"/>
</dbReference>
<protein>
    <recommendedName>
        <fullName evidence="4">t-SNARE coiled-coil homology domain-containing protein</fullName>
    </recommendedName>
</protein>
<dbReference type="AlphaFoldDB" id="A0A9P6WDT9"/>
<gene>
    <name evidence="5" type="ORF">C6P45_000095</name>
</gene>
<dbReference type="InterPro" id="IPR044294">
    <property type="entry name" value="Lipase-like"/>
</dbReference>
<keyword evidence="2" id="KW-0442">Lipid degradation</keyword>
<accession>A0A9P6WDT9</accession>
<dbReference type="Pfam" id="PF05057">
    <property type="entry name" value="DUF676"/>
    <property type="match status" value="1"/>
</dbReference>
<dbReference type="Proteomes" id="UP000750334">
    <property type="component" value="Unassembled WGS sequence"/>
</dbReference>
<proteinExistence type="inferred from homology"/>
<dbReference type="OrthoDB" id="5368485at2759"/>
<comment type="caution">
    <text evidence="5">The sequence shown here is derived from an EMBL/GenBank/DDBJ whole genome shotgun (WGS) entry which is preliminary data.</text>
</comment>
<comment type="similarity">
    <text evidence="1">Belongs to the putative lipase ROG1 family.</text>
</comment>
<dbReference type="InterPro" id="IPR000727">
    <property type="entry name" value="T_SNARE_dom"/>
</dbReference>
<dbReference type="PANTHER" id="PTHR12482">
    <property type="entry name" value="LIPASE ROG1-RELATED-RELATED"/>
    <property type="match status" value="1"/>
</dbReference>
<dbReference type="SUPFAM" id="SSF53474">
    <property type="entry name" value="alpha/beta-Hydrolases"/>
    <property type="match status" value="1"/>
</dbReference>
<dbReference type="GO" id="GO:0016042">
    <property type="term" value="P:lipid catabolic process"/>
    <property type="evidence" value="ECO:0007669"/>
    <property type="project" value="UniProtKB-KW"/>
</dbReference>
<dbReference type="Gene3D" id="3.40.50.1820">
    <property type="entry name" value="alpha/beta hydrolase"/>
    <property type="match status" value="1"/>
</dbReference>
<dbReference type="SUPFAM" id="SSF58038">
    <property type="entry name" value="SNARE fusion complex"/>
    <property type="match status" value="1"/>
</dbReference>
<feature type="region of interest" description="Disordered" evidence="3">
    <location>
        <begin position="440"/>
        <end position="483"/>
    </location>
</feature>
<evidence type="ECO:0000256" key="1">
    <source>
        <dbReference type="ARBA" id="ARBA00007920"/>
    </source>
</evidence>
<keyword evidence="2" id="KW-0443">Lipid metabolism</keyword>
<feature type="domain" description="T-SNARE coiled-coil homology" evidence="4">
    <location>
        <begin position="735"/>
        <end position="797"/>
    </location>
</feature>
<dbReference type="GO" id="GO:0047372">
    <property type="term" value="F:monoacylglycerol lipase activity"/>
    <property type="evidence" value="ECO:0007669"/>
    <property type="project" value="TreeGrafter"/>
</dbReference>
<name>A0A9P6WDT9_MAUEX</name>
<dbReference type="CDD" id="cd00741">
    <property type="entry name" value="Lipase"/>
    <property type="match status" value="1"/>
</dbReference>
<keyword evidence="6" id="KW-1185">Reference proteome</keyword>
<evidence type="ECO:0000313" key="5">
    <source>
        <dbReference type="EMBL" id="KAG0671604.1"/>
    </source>
</evidence>
<evidence type="ECO:0000256" key="2">
    <source>
        <dbReference type="ARBA" id="ARBA00022963"/>
    </source>
</evidence>